<proteinExistence type="predicted"/>
<evidence type="ECO:0000256" key="1">
    <source>
        <dbReference type="SAM" id="Phobius"/>
    </source>
</evidence>
<dbReference type="AlphaFoldDB" id="A0A2K0XGG4"/>
<gene>
    <name evidence="2" type="ORF">BFS16_09445</name>
</gene>
<name>A0A2K0XGG4_9BACT</name>
<dbReference type="EMBL" id="NBAX01000007">
    <property type="protein sequence ID" value="PNP93635.1"/>
    <property type="molecule type" value="Genomic_DNA"/>
</dbReference>
<protein>
    <recommendedName>
        <fullName evidence="4">Phage abortive infection protein</fullName>
    </recommendedName>
</protein>
<feature type="transmembrane region" description="Helical" evidence="1">
    <location>
        <begin position="20"/>
        <end position="39"/>
    </location>
</feature>
<dbReference type="Pfam" id="PF16872">
    <property type="entry name" value="putAbiC"/>
    <property type="match status" value="1"/>
</dbReference>
<comment type="caution">
    <text evidence="2">The sequence shown here is derived from an EMBL/GenBank/DDBJ whole genome shotgun (WGS) entry which is preliminary data.</text>
</comment>
<keyword evidence="1" id="KW-1133">Transmembrane helix</keyword>
<evidence type="ECO:0000313" key="2">
    <source>
        <dbReference type="EMBL" id="PNP93635.1"/>
    </source>
</evidence>
<evidence type="ECO:0000313" key="3">
    <source>
        <dbReference type="Proteomes" id="UP000236634"/>
    </source>
</evidence>
<dbReference type="RefSeq" id="WP_103003750.1">
    <property type="nucleotide sequence ID" value="NZ_NBAX01000007.1"/>
</dbReference>
<accession>A0A2K0XGG4</accession>
<dbReference type="Proteomes" id="UP000236634">
    <property type="component" value="Unassembled WGS sequence"/>
</dbReference>
<reference evidence="2 3" key="1">
    <citation type="submission" date="2017-03" db="EMBL/GenBank/DDBJ databases">
        <authorList>
            <person name="Afonso C.L."/>
            <person name="Miller P.J."/>
            <person name="Scott M.A."/>
            <person name="Spackman E."/>
            <person name="Goraichik I."/>
            <person name="Dimitrov K.M."/>
            <person name="Suarez D.L."/>
            <person name="Swayne D.E."/>
        </authorList>
    </citation>
    <scope>NUCLEOTIDE SEQUENCE [LARGE SCALE GENOMIC DNA]</scope>
    <source>
        <strain evidence="2 3">DNF00076</strain>
    </source>
</reference>
<evidence type="ECO:0008006" key="4">
    <source>
        <dbReference type="Google" id="ProtNLM"/>
    </source>
</evidence>
<dbReference type="InterPro" id="IPR031709">
    <property type="entry name" value="PutAbiC"/>
</dbReference>
<keyword evidence="1" id="KW-0812">Transmembrane</keyword>
<feature type="transmembrane region" description="Helical" evidence="1">
    <location>
        <begin position="60"/>
        <end position="81"/>
    </location>
</feature>
<organism evidence="2 3">
    <name type="scientific">Hoylesella timonensis</name>
    <dbReference type="NCBI Taxonomy" id="386414"/>
    <lineage>
        <taxon>Bacteria</taxon>
        <taxon>Pseudomonadati</taxon>
        <taxon>Bacteroidota</taxon>
        <taxon>Bacteroidia</taxon>
        <taxon>Bacteroidales</taxon>
        <taxon>Prevotellaceae</taxon>
        <taxon>Hoylesella</taxon>
    </lineage>
</organism>
<sequence length="418" mass="50348">MDNLWNKLKSYFSVLLLNKWFYITTGSVFISISFAFFKWNHPIQIFDNKHTIDNELFGTYGDFVGGVLGSIFTLVSILLVIKTFKEQQKVSNQNEEQLKIQRFNDLFFELLRLYQSEVSELCGQKEYLDPSIHRRKDEDIIQKEIKYNDKDFFDIEREHIQRKYRNRKSYEKNRKAAVSYYMLFYIENSTKIGAYFRTLYRIYDLIDNSDLQEASKKNYLKIMRAQLTDSELFFIRYNAMTYYGSNFISYINKYHILKHLPPFELLEFKDWWGSLDNIERMGINILYDNINRLIRMELLGKSKNKDRLKSYLNTQSKYTIQINILQEYDVNLIVQINRQESNKCMEYRALDKYDDKRIQQLLDCFIKEIFIYSNFEEYNNLDEIETYSSPIKSIDNITYINSGIKNKLQKKLLLNRTA</sequence>
<keyword evidence="1" id="KW-0472">Membrane</keyword>